<dbReference type="AlphaFoldDB" id="A0A7Z9A4T8"/>
<dbReference type="SUPFAM" id="SSF159659">
    <property type="entry name" value="Cgl1923-like"/>
    <property type="match status" value="1"/>
</dbReference>
<dbReference type="Pfam" id="PF09754">
    <property type="entry name" value="PAC2"/>
    <property type="match status" value="1"/>
</dbReference>
<dbReference type="EMBL" id="LR134479">
    <property type="protein sequence ID" value="VEI23066.1"/>
    <property type="molecule type" value="Genomic_DNA"/>
</dbReference>
<dbReference type="InterPro" id="IPR038389">
    <property type="entry name" value="PSMG2_sf"/>
</dbReference>
<evidence type="ECO:0000313" key="1">
    <source>
        <dbReference type="EMBL" id="VEI23066.1"/>
    </source>
</evidence>
<gene>
    <name evidence="1" type="ORF">NCTC10207_01163</name>
</gene>
<evidence type="ECO:0000313" key="2">
    <source>
        <dbReference type="Proteomes" id="UP000282386"/>
    </source>
</evidence>
<dbReference type="Gene3D" id="3.40.50.10900">
    <property type="entry name" value="PAC-like subunit"/>
    <property type="match status" value="1"/>
</dbReference>
<organism evidence="1 2">
    <name type="scientific">Rothia aeria</name>
    <dbReference type="NCBI Taxonomy" id="172042"/>
    <lineage>
        <taxon>Bacteria</taxon>
        <taxon>Bacillati</taxon>
        <taxon>Actinomycetota</taxon>
        <taxon>Actinomycetes</taxon>
        <taxon>Micrococcales</taxon>
        <taxon>Micrococcaceae</taxon>
        <taxon>Rothia</taxon>
    </lineage>
</organism>
<accession>A0A7Z9A4T8</accession>
<dbReference type="Proteomes" id="UP000282386">
    <property type="component" value="Chromosome"/>
</dbReference>
<name>A0A7Z9A4T8_9MICC</name>
<dbReference type="InterPro" id="IPR019151">
    <property type="entry name" value="Proteasome_assmbl_chaperone_2"/>
</dbReference>
<sequence length="324" mass="35959">MGQHNFPPARVFETFTKENTERPRGIRSFFNAASTSGDYTTIMLVGMRSRIDPAGNGEDALDIIHRAFDPCEELPGIDMDPFFDYTLAPAHLYSDGESASQLVFPKLFFNSIEVPEQKLRLLIVTGPSPTLHLKKFTDKFFRYVLKQGIQHAVFVETNEAQVPHTRRYPLALTSYDEQLTAVPGIGVEMHTGPVSPTTILANQAQQAGLGRSLTLRVGIPGYLSAEAQNPRAVVDMIKALEKILGITVDSEEYTELQAKADSWEQELADEMADDFEKVEIVREYEQRVDESLQSVSGEELANDIEEFLGTLTEDTSGGADGHSQ</sequence>
<proteinExistence type="predicted"/>
<dbReference type="RefSeq" id="WP_126500046.1">
    <property type="nucleotide sequence ID" value="NZ_LR134479.1"/>
</dbReference>
<reference evidence="1 2" key="1">
    <citation type="submission" date="2018-12" db="EMBL/GenBank/DDBJ databases">
        <authorList>
            <consortium name="Pathogen Informatics"/>
        </authorList>
    </citation>
    <scope>NUCLEOTIDE SEQUENCE [LARGE SCALE GENOMIC DNA]</scope>
    <source>
        <strain evidence="1 2">NCTC10207</strain>
    </source>
</reference>
<protein>
    <submittedName>
        <fullName evidence="1">PAC2 family</fullName>
    </submittedName>
</protein>